<evidence type="ECO:0000259" key="3">
    <source>
        <dbReference type="Pfam" id="PF01361"/>
    </source>
</evidence>
<comment type="caution">
    <text evidence="4">The sequence shown here is derived from an EMBL/GenBank/DDBJ whole genome shotgun (WGS) entry which is preliminary data.</text>
</comment>
<keyword evidence="2" id="KW-0413">Isomerase</keyword>
<dbReference type="EMBL" id="PJNE01000001">
    <property type="protein sequence ID" value="PKW28160.1"/>
    <property type="molecule type" value="Genomic_DNA"/>
</dbReference>
<reference evidence="4 5" key="1">
    <citation type="submission" date="2017-12" db="EMBL/GenBank/DDBJ databases">
        <title>Sequencing the genomes of 1000 Actinobacteria strains.</title>
        <authorList>
            <person name="Klenk H.-P."/>
        </authorList>
    </citation>
    <scope>NUCLEOTIDE SEQUENCE [LARGE SCALE GENOMIC DNA]</scope>
    <source>
        <strain evidence="4 5">DSM 12806</strain>
    </source>
</reference>
<dbReference type="Pfam" id="PF01361">
    <property type="entry name" value="Tautomerase"/>
    <property type="match status" value="1"/>
</dbReference>
<keyword evidence="5" id="KW-1185">Reference proteome</keyword>
<dbReference type="Gene3D" id="3.30.429.10">
    <property type="entry name" value="Macrophage Migration Inhibitory Factor"/>
    <property type="match status" value="1"/>
</dbReference>
<organism evidence="4 5">
    <name type="scientific">Phycicoccus duodecadis</name>
    <dbReference type="NCBI Taxonomy" id="173053"/>
    <lineage>
        <taxon>Bacteria</taxon>
        <taxon>Bacillati</taxon>
        <taxon>Actinomycetota</taxon>
        <taxon>Actinomycetes</taxon>
        <taxon>Micrococcales</taxon>
        <taxon>Intrasporangiaceae</taxon>
        <taxon>Phycicoccus</taxon>
    </lineage>
</organism>
<evidence type="ECO:0000256" key="2">
    <source>
        <dbReference type="ARBA" id="ARBA00023235"/>
    </source>
</evidence>
<evidence type="ECO:0000256" key="1">
    <source>
        <dbReference type="ARBA" id="ARBA00006723"/>
    </source>
</evidence>
<sequence length="74" mass="8058">MPFIQVKVIENVFSSEQKGQIVRELTDAMVRVEGEAMRPVTWCVIEEVRSGDWAIAGNPLTTADVKALAAGAQV</sequence>
<evidence type="ECO:0000313" key="5">
    <source>
        <dbReference type="Proteomes" id="UP000233781"/>
    </source>
</evidence>
<dbReference type="SUPFAM" id="SSF55331">
    <property type="entry name" value="Tautomerase/MIF"/>
    <property type="match status" value="1"/>
</dbReference>
<dbReference type="PANTHER" id="PTHR35530:SF2">
    <property type="entry name" value="BSL4019 PROTEIN"/>
    <property type="match status" value="1"/>
</dbReference>
<proteinExistence type="inferred from homology"/>
<gene>
    <name evidence="4" type="ORF">ATL31_3016</name>
</gene>
<evidence type="ECO:0000313" key="4">
    <source>
        <dbReference type="EMBL" id="PKW28160.1"/>
    </source>
</evidence>
<name>A0A2N3YMS1_9MICO</name>
<dbReference type="OrthoDB" id="1438441at2"/>
<protein>
    <submittedName>
        <fullName evidence="4">4-oxalocrotonate tautomerase</fullName>
    </submittedName>
</protein>
<comment type="similarity">
    <text evidence="1">Belongs to the 4-oxalocrotonate tautomerase family.</text>
</comment>
<dbReference type="Proteomes" id="UP000233781">
    <property type="component" value="Unassembled WGS sequence"/>
</dbReference>
<feature type="domain" description="4-oxalocrotonate tautomerase-like" evidence="3">
    <location>
        <begin position="2"/>
        <end position="62"/>
    </location>
</feature>
<dbReference type="InterPro" id="IPR004370">
    <property type="entry name" value="4-OT-like_dom"/>
</dbReference>
<accession>A0A2N3YMS1</accession>
<dbReference type="GO" id="GO:0016853">
    <property type="term" value="F:isomerase activity"/>
    <property type="evidence" value="ECO:0007669"/>
    <property type="project" value="UniProtKB-KW"/>
</dbReference>
<dbReference type="RefSeq" id="WP_101396658.1">
    <property type="nucleotide sequence ID" value="NZ_PJNE01000001.1"/>
</dbReference>
<dbReference type="AlphaFoldDB" id="A0A2N3YMS1"/>
<dbReference type="PANTHER" id="PTHR35530">
    <property type="entry name" value="TAUTOMERASE-RELATED"/>
    <property type="match status" value="1"/>
</dbReference>
<dbReference type="InterPro" id="IPR014347">
    <property type="entry name" value="Tautomerase/MIF_sf"/>
</dbReference>